<evidence type="ECO:0000313" key="2">
    <source>
        <dbReference type="EMBL" id="TYK00770.1"/>
    </source>
</evidence>
<accession>A0A5A7UZK8</accession>
<name>A0A5A7UZK8_CUCMM</name>
<evidence type="ECO:0000313" key="4">
    <source>
        <dbReference type="Proteomes" id="UP000321947"/>
    </source>
</evidence>
<sequence length="73" mass="8626">MKEEEAILVECLMELVSVGGWRSDNGTFRPRYHSQLQRMMNENMSRHNIQALTIDCRIKTLKRRFQAIAEMRG</sequence>
<dbReference type="EMBL" id="SSTE01005668">
    <property type="protein sequence ID" value="KAA0060530.1"/>
    <property type="molecule type" value="Genomic_DNA"/>
</dbReference>
<dbReference type="Proteomes" id="UP000321393">
    <property type="component" value="Unassembled WGS sequence"/>
</dbReference>
<dbReference type="Proteomes" id="UP000321947">
    <property type="component" value="Unassembled WGS sequence"/>
</dbReference>
<dbReference type="OrthoDB" id="1748457at2759"/>
<comment type="caution">
    <text evidence="1">The sequence shown here is derived from an EMBL/GenBank/DDBJ whole genome shotgun (WGS) entry which is preliminary data.</text>
</comment>
<proteinExistence type="predicted"/>
<protein>
    <submittedName>
        <fullName evidence="1">Retrotransposon protein</fullName>
    </submittedName>
</protein>
<organism evidence="1 3">
    <name type="scientific">Cucumis melo var. makuwa</name>
    <name type="common">Oriental melon</name>
    <dbReference type="NCBI Taxonomy" id="1194695"/>
    <lineage>
        <taxon>Eukaryota</taxon>
        <taxon>Viridiplantae</taxon>
        <taxon>Streptophyta</taxon>
        <taxon>Embryophyta</taxon>
        <taxon>Tracheophyta</taxon>
        <taxon>Spermatophyta</taxon>
        <taxon>Magnoliopsida</taxon>
        <taxon>eudicotyledons</taxon>
        <taxon>Gunneridae</taxon>
        <taxon>Pentapetalae</taxon>
        <taxon>rosids</taxon>
        <taxon>fabids</taxon>
        <taxon>Cucurbitales</taxon>
        <taxon>Cucurbitaceae</taxon>
        <taxon>Benincaseae</taxon>
        <taxon>Cucumis</taxon>
    </lineage>
</organism>
<dbReference type="EMBL" id="SSTD01016540">
    <property type="protein sequence ID" value="TYK00770.1"/>
    <property type="molecule type" value="Genomic_DNA"/>
</dbReference>
<gene>
    <name evidence="2" type="ORF">E5676_scaffold420G00350</name>
    <name evidence="1" type="ORF">E6C27_scaffold22G003870</name>
</gene>
<dbReference type="AlphaFoldDB" id="A0A5A7UZK8"/>
<dbReference type="PANTHER" id="PTHR46250:SF18">
    <property type="entry name" value="MYB_SANT-LIKE DOMAIN-CONTAINING PROTEIN"/>
    <property type="match status" value="1"/>
</dbReference>
<evidence type="ECO:0000313" key="3">
    <source>
        <dbReference type="Proteomes" id="UP000321393"/>
    </source>
</evidence>
<dbReference type="PANTHER" id="PTHR46250">
    <property type="entry name" value="MYB/SANT-LIKE DNA-BINDING DOMAIN PROTEIN-RELATED"/>
    <property type="match status" value="1"/>
</dbReference>
<reference evidence="3 4" key="1">
    <citation type="submission" date="2019-08" db="EMBL/GenBank/DDBJ databases">
        <title>Draft genome sequences of two oriental melons (Cucumis melo L. var makuwa).</title>
        <authorList>
            <person name="Kwon S.-Y."/>
        </authorList>
    </citation>
    <scope>NUCLEOTIDE SEQUENCE [LARGE SCALE GENOMIC DNA]</scope>
    <source>
        <strain evidence="4">cv. Chang Bougi</strain>
        <strain evidence="3">cv. SW 3</strain>
        <tissue evidence="1">Leaf</tissue>
    </source>
</reference>
<evidence type="ECO:0000313" key="1">
    <source>
        <dbReference type="EMBL" id="KAA0060530.1"/>
    </source>
</evidence>